<dbReference type="RefSeq" id="WP_301813724.1">
    <property type="nucleotide sequence ID" value="NZ_JAUJZH010000023.1"/>
</dbReference>
<organism evidence="2 3">
    <name type="scientific">Variovorax ginsengisoli</name>
    <dbReference type="NCBI Taxonomy" id="363844"/>
    <lineage>
        <taxon>Bacteria</taxon>
        <taxon>Pseudomonadati</taxon>
        <taxon>Pseudomonadota</taxon>
        <taxon>Betaproteobacteria</taxon>
        <taxon>Burkholderiales</taxon>
        <taxon>Comamonadaceae</taxon>
        <taxon>Variovorax</taxon>
    </lineage>
</organism>
<dbReference type="EMBL" id="JAUKVY010000023">
    <property type="protein sequence ID" value="MDO1535881.1"/>
    <property type="molecule type" value="Genomic_DNA"/>
</dbReference>
<feature type="compositionally biased region" description="Polar residues" evidence="1">
    <location>
        <begin position="82"/>
        <end position="92"/>
    </location>
</feature>
<feature type="region of interest" description="Disordered" evidence="1">
    <location>
        <begin position="70"/>
        <end position="99"/>
    </location>
</feature>
<gene>
    <name evidence="2" type="ORF">Q2T77_26705</name>
</gene>
<feature type="region of interest" description="Disordered" evidence="1">
    <location>
        <begin position="114"/>
        <end position="137"/>
    </location>
</feature>
<accession>A0ABT8SEI1</accession>
<evidence type="ECO:0000313" key="2">
    <source>
        <dbReference type="EMBL" id="MDO1535881.1"/>
    </source>
</evidence>
<evidence type="ECO:0000256" key="1">
    <source>
        <dbReference type="SAM" id="MobiDB-lite"/>
    </source>
</evidence>
<protein>
    <submittedName>
        <fullName evidence="2">STAS domain-containing protein</fullName>
    </submittedName>
</protein>
<proteinExistence type="predicted"/>
<sequence>MAKEETGRLLSKVAKFVRNPLKDWSELDADESSTLENGYSREMLKEMIERRQRNDFVRRREFDMLRKLRQREAAGGRDPAATPSSFNVSSTNDKSDGRALTLKKIDEIEEQMSQQWWKGRDPRAAAPGAEGAPADGAPHMAEQHARAYADTVPGVPQGGVQGLQVQLPAHDGSIEEAAIRYAHGDDAGAEAILLQALAPDSPTGSHDDTWRTLLDLYRATGDAEKFEAASTRYAQRMKQAAPEWLSFRALASSARAATPGQAVPAPAPASDADWPSPPRLAREGLIGLTRALGAAGPSWRLDWSALDAIEPDAAGPLRALFTHWADSTVQLRFRGGDRLLLVLAEATPANDRGVDAVWWQLHMAALRVMHRGDEFELLALNYCITYEVSPPPWEDPKGDFASLDAAPAAAAPARAFSFGADEPPQAVAPEPGHSQLVGDLIGESLSTWQRLDAELGDAASPVVSCAALVRIDFAAAGTLLNWVSDHHGSGRSVHFTDVHRLAAAFFDVIGIADHASVALRKD</sequence>
<evidence type="ECO:0000313" key="3">
    <source>
        <dbReference type="Proteomes" id="UP001169027"/>
    </source>
</evidence>
<feature type="compositionally biased region" description="Low complexity" evidence="1">
    <location>
        <begin position="124"/>
        <end position="137"/>
    </location>
</feature>
<name>A0ABT8SEI1_9BURK</name>
<reference evidence="2" key="1">
    <citation type="submission" date="2023-06" db="EMBL/GenBank/DDBJ databases">
        <authorList>
            <person name="Jiang Y."/>
            <person name="Liu Q."/>
        </authorList>
    </citation>
    <scope>NUCLEOTIDE SEQUENCE</scope>
    <source>
        <strain evidence="2">CGMCC 1.12090</strain>
    </source>
</reference>
<keyword evidence="3" id="KW-1185">Reference proteome</keyword>
<comment type="caution">
    <text evidence="2">The sequence shown here is derived from an EMBL/GenBank/DDBJ whole genome shotgun (WGS) entry which is preliminary data.</text>
</comment>
<dbReference type="Proteomes" id="UP001169027">
    <property type="component" value="Unassembled WGS sequence"/>
</dbReference>